<dbReference type="SUPFAM" id="SSF51735">
    <property type="entry name" value="NAD(P)-binding Rossmann-fold domains"/>
    <property type="match status" value="1"/>
</dbReference>
<evidence type="ECO:0000313" key="4">
    <source>
        <dbReference type="EMBL" id="CCD65911.1"/>
    </source>
</evidence>
<keyword evidence="2" id="KW-0521">NADP</keyword>
<dbReference type="RefSeq" id="NP_495501.1">
    <property type="nucleotide sequence ID" value="NM_063100.1"/>
</dbReference>
<dbReference type="KEGG" id="cel:CELE_E04F6.15"/>
<dbReference type="CDD" id="cd05327">
    <property type="entry name" value="retinol-DH_like_SDR_c_like"/>
    <property type="match status" value="1"/>
</dbReference>
<dbReference type="OrthoDB" id="9989144at2759"/>
<keyword evidence="5" id="KW-1185">Reference proteome</keyword>
<dbReference type="eggNOG" id="KOG1208">
    <property type="taxonomic scope" value="Eukaryota"/>
</dbReference>
<evidence type="ECO:0000313" key="6">
    <source>
        <dbReference type="WormBase" id="E04F6.15"/>
    </source>
</evidence>
<dbReference type="EMBL" id="BX284602">
    <property type="protein sequence ID" value="CCD65911.1"/>
    <property type="molecule type" value="Genomic_DNA"/>
</dbReference>
<reference evidence="4 5" key="1">
    <citation type="journal article" date="1998" name="Science">
        <title>Genome sequence of the nematode C. elegans: a platform for investigating biology.</title>
        <authorList>
            <consortium name="The C. elegans sequencing consortium"/>
            <person name="Sulson J.E."/>
            <person name="Waterston R."/>
        </authorList>
    </citation>
    <scope>NUCLEOTIDE SEQUENCE [LARGE SCALE GENOMIC DNA]</scope>
    <source>
        <strain evidence="4 5">Bristol N2</strain>
    </source>
</reference>
<evidence type="ECO:0000256" key="3">
    <source>
        <dbReference type="ARBA" id="ARBA00023002"/>
    </source>
</evidence>
<dbReference type="InParanoid" id="Q95QN9"/>
<evidence type="ECO:0000313" key="5">
    <source>
        <dbReference type="Proteomes" id="UP000001940"/>
    </source>
</evidence>
<dbReference type="CTD" id="184041"/>
<dbReference type="SMR" id="Q95QN9"/>
<comment type="similarity">
    <text evidence="1">Belongs to the short-chain dehydrogenases/reductases (SDR) family.</text>
</comment>
<sequence length="319" mass="35781">MVADGKRKRQFHSRTNALEVLDGIDLSGKTFAITGTTSGIGVETAKALILKGAHVVMINRNYTASEASKKSLLIETPNAQIDIVQCDLNSLSSVKKAADEYLEQKWPLHGLILNAGVFGPSEKTTSDGFEAHFGINHLAHFILIKELLPVLRESAPSRIVIVTSMLSKHTCVKPDSRIVEKLDTLCPKEATQWYFRLYAKSKMCNILTAFKLHRDEFKNRISVYAVHPGSGVRTDLHRDFGLWSIADFLSIPFTKNASQGAATSLYCAVHPEVKELSGKYWESCWDDEKNLDKKVSRDEELQEALWEHSEKLIMKYLDS</sequence>
<dbReference type="AGR" id="WB:WBGene00017131"/>
<keyword evidence="3" id="KW-0560">Oxidoreductase</keyword>
<dbReference type="PhylomeDB" id="Q95QN9"/>
<dbReference type="InterPro" id="IPR036291">
    <property type="entry name" value="NAD(P)-bd_dom_sf"/>
</dbReference>
<dbReference type="GO" id="GO:0016491">
    <property type="term" value="F:oxidoreductase activity"/>
    <property type="evidence" value="ECO:0007669"/>
    <property type="project" value="UniProtKB-KW"/>
</dbReference>
<evidence type="ECO:0000256" key="1">
    <source>
        <dbReference type="ARBA" id="ARBA00006484"/>
    </source>
</evidence>
<dbReference type="Pfam" id="PF00106">
    <property type="entry name" value="adh_short"/>
    <property type="match status" value="1"/>
</dbReference>
<dbReference type="PANTHER" id="PTHR24320:SF282">
    <property type="entry name" value="WW DOMAIN-CONTAINING OXIDOREDUCTASE"/>
    <property type="match status" value="1"/>
</dbReference>
<protein>
    <submittedName>
        <fullName evidence="4">DeHydrogenases, Short chain</fullName>
    </submittedName>
</protein>
<proteinExistence type="evidence at protein level"/>
<dbReference type="Gene3D" id="3.40.50.720">
    <property type="entry name" value="NAD(P)-binding Rossmann-like Domain"/>
    <property type="match status" value="1"/>
</dbReference>
<dbReference type="PANTHER" id="PTHR24320">
    <property type="entry name" value="RETINOL DEHYDROGENASE"/>
    <property type="match status" value="1"/>
</dbReference>
<dbReference type="FunCoup" id="Q95QN9">
    <property type="interactions" value="1265"/>
</dbReference>
<dbReference type="Bgee" id="WBGene00017131">
    <property type="expression patterns" value="Expressed in adult organism and 1 other cell type or tissue"/>
</dbReference>
<dbReference type="GeneID" id="184041"/>
<dbReference type="InterPro" id="IPR002347">
    <property type="entry name" value="SDR_fam"/>
</dbReference>
<dbReference type="PaxDb" id="6239-E04F6.15"/>
<dbReference type="Proteomes" id="UP000001940">
    <property type="component" value="Chromosome II"/>
</dbReference>
<dbReference type="UCSC" id="E04F6.15">
    <property type="organism name" value="c. elegans"/>
</dbReference>
<dbReference type="AlphaFoldDB" id="Q95QN9"/>
<dbReference type="WormBase" id="E04F6.15">
    <property type="protein sequence ID" value="CE27908"/>
    <property type="gene ID" value="WBGene00017131"/>
</dbReference>
<dbReference type="OMA" id="HRDEFKN"/>
<evidence type="ECO:0000256" key="2">
    <source>
        <dbReference type="ARBA" id="ARBA00022857"/>
    </source>
</evidence>
<gene>
    <name evidence="4" type="ORF">CELE_E04F6.15</name>
    <name evidence="4 6" type="ORF">E04F6.15</name>
</gene>
<keyword evidence="7" id="KW-1267">Proteomics identification</keyword>
<name>Q95QN9_CAEEL</name>
<organism evidence="4 5">
    <name type="scientific">Caenorhabditis elegans</name>
    <dbReference type="NCBI Taxonomy" id="6239"/>
    <lineage>
        <taxon>Eukaryota</taxon>
        <taxon>Metazoa</taxon>
        <taxon>Ecdysozoa</taxon>
        <taxon>Nematoda</taxon>
        <taxon>Chromadorea</taxon>
        <taxon>Rhabditida</taxon>
        <taxon>Rhabditina</taxon>
        <taxon>Rhabditomorpha</taxon>
        <taxon>Rhabditoidea</taxon>
        <taxon>Rhabditidae</taxon>
        <taxon>Peloderinae</taxon>
        <taxon>Caenorhabditis</taxon>
    </lineage>
</organism>
<dbReference type="HOGENOM" id="CLU_010194_44_0_1"/>
<evidence type="ECO:0007829" key="7">
    <source>
        <dbReference type="PeptideAtlas" id="Q95QN9"/>
    </source>
</evidence>
<dbReference type="STRING" id="6239.E04F6.15.1"/>
<accession>Q95QN9</accession>
<dbReference type="PeptideAtlas" id="Q95QN9"/>